<evidence type="ECO:0000256" key="1">
    <source>
        <dbReference type="ARBA" id="ARBA00004141"/>
    </source>
</evidence>
<evidence type="ECO:0000259" key="5">
    <source>
        <dbReference type="PROSITE" id="PS50850"/>
    </source>
</evidence>
<dbReference type="InterPro" id="IPR036259">
    <property type="entry name" value="MFS_trans_sf"/>
</dbReference>
<feature type="chain" id="PRO_5030571541" description="Major facilitator superfamily (MFS) profile domain-containing protein" evidence="4">
    <location>
        <begin position="21"/>
        <end position="180"/>
    </location>
</feature>
<dbReference type="Gene3D" id="1.20.1250.20">
    <property type="entry name" value="MFS general substrate transporter like domains"/>
    <property type="match status" value="1"/>
</dbReference>
<reference evidence="6" key="1">
    <citation type="submission" date="2021-01" db="EMBL/GenBank/DDBJ databases">
        <authorList>
            <person name="Corre E."/>
            <person name="Pelletier E."/>
            <person name="Niang G."/>
            <person name="Scheremetjew M."/>
            <person name="Finn R."/>
            <person name="Kale V."/>
            <person name="Holt S."/>
            <person name="Cochrane G."/>
            <person name="Meng A."/>
            <person name="Brown T."/>
            <person name="Cohen L."/>
        </authorList>
    </citation>
    <scope>NUCLEOTIDE SEQUENCE</scope>
    <source>
        <strain evidence="6">NIES-2562</strain>
    </source>
</reference>
<dbReference type="Pfam" id="PF07690">
    <property type="entry name" value="MFS_1"/>
    <property type="match status" value="1"/>
</dbReference>
<sequence>MNRLLSLFLVSLCGACGCLSVYFVANPQHALIFVSATFIGIGQIGVIIASQSLAAEYARPDVRGAVSGMFSLWGGVGVLISSSLGGFLFDIWSERAPFFLLGFLNVITTLLALAFFIYFKKNPKKLDRYHHTTSQLKSVNTDGSIANRPVPLRSEKDVEMEERGRQGGEGEGGGRASDEK</sequence>
<dbReference type="InterPro" id="IPR011701">
    <property type="entry name" value="MFS"/>
</dbReference>
<keyword evidence="4" id="KW-0732">Signal</keyword>
<dbReference type="PROSITE" id="PS50850">
    <property type="entry name" value="MFS"/>
    <property type="match status" value="1"/>
</dbReference>
<organism evidence="6">
    <name type="scientific">Palpitomonas bilix</name>
    <dbReference type="NCBI Taxonomy" id="652834"/>
    <lineage>
        <taxon>Eukaryota</taxon>
        <taxon>Eukaryota incertae sedis</taxon>
    </lineage>
</organism>
<dbReference type="InterPro" id="IPR020846">
    <property type="entry name" value="MFS_dom"/>
</dbReference>
<feature type="region of interest" description="Disordered" evidence="2">
    <location>
        <begin position="140"/>
        <end position="180"/>
    </location>
</feature>
<dbReference type="EMBL" id="HBIB01048116">
    <property type="protein sequence ID" value="CAE0269298.1"/>
    <property type="molecule type" value="Transcribed_RNA"/>
</dbReference>
<protein>
    <recommendedName>
        <fullName evidence="5">Major facilitator superfamily (MFS) profile domain-containing protein</fullName>
    </recommendedName>
</protein>
<keyword evidence="3" id="KW-1133">Transmembrane helix</keyword>
<dbReference type="GO" id="GO:0016020">
    <property type="term" value="C:membrane"/>
    <property type="evidence" value="ECO:0007669"/>
    <property type="project" value="UniProtKB-SubCell"/>
</dbReference>
<feature type="transmembrane region" description="Helical" evidence="3">
    <location>
        <begin position="70"/>
        <end position="92"/>
    </location>
</feature>
<feature type="compositionally biased region" description="Gly residues" evidence="2">
    <location>
        <begin position="169"/>
        <end position="180"/>
    </location>
</feature>
<feature type="transmembrane region" description="Helical" evidence="3">
    <location>
        <begin position="30"/>
        <end position="49"/>
    </location>
</feature>
<evidence type="ECO:0000313" key="6">
    <source>
        <dbReference type="EMBL" id="CAE0269298.1"/>
    </source>
</evidence>
<keyword evidence="3" id="KW-0812">Transmembrane</keyword>
<keyword evidence="3" id="KW-0472">Membrane</keyword>
<evidence type="ECO:0000256" key="3">
    <source>
        <dbReference type="SAM" id="Phobius"/>
    </source>
</evidence>
<dbReference type="AlphaFoldDB" id="A0A7S3GKI0"/>
<feature type="signal peptide" evidence="4">
    <location>
        <begin position="1"/>
        <end position="20"/>
    </location>
</feature>
<feature type="compositionally biased region" description="Basic and acidic residues" evidence="2">
    <location>
        <begin position="153"/>
        <end position="168"/>
    </location>
</feature>
<dbReference type="PROSITE" id="PS51257">
    <property type="entry name" value="PROKAR_LIPOPROTEIN"/>
    <property type="match status" value="1"/>
</dbReference>
<comment type="subcellular location">
    <subcellularLocation>
        <location evidence="1">Membrane</location>
        <topology evidence="1">Multi-pass membrane protein</topology>
    </subcellularLocation>
</comment>
<dbReference type="PANTHER" id="PTHR23524:SF1">
    <property type="entry name" value="MRH DOMAIN-CONTAINING PROTEIN-RELATED"/>
    <property type="match status" value="1"/>
</dbReference>
<feature type="transmembrane region" description="Helical" evidence="3">
    <location>
        <begin position="98"/>
        <end position="119"/>
    </location>
</feature>
<proteinExistence type="predicted"/>
<accession>A0A7S3GKI0</accession>
<feature type="domain" description="Major facilitator superfamily (MFS) profile" evidence="5">
    <location>
        <begin position="1"/>
        <end position="180"/>
    </location>
</feature>
<evidence type="ECO:0000256" key="4">
    <source>
        <dbReference type="SAM" id="SignalP"/>
    </source>
</evidence>
<name>A0A7S3GKI0_9EUKA</name>
<gene>
    <name evidence="6" type="ORF">PBIL07802_LOCUS31651</name>
</gene>
<evidence type="ECO:0000256" key="2">
    <source>
        <dbReference type="SAM" id="MobiDB-lite"/>
    </source>
</evidence>
<dbReference type="PANTHER" id="PTHR23524">
    <property type="entry name" value="TRANSPORTER, PUTATIVE (AFU_ORTHOLOGUE AFUA_8G04850)-RELATED"/>
    <property type="match status" value="1"/>
</dbReference>
<dbReference type="SUPFAM" id="SSF103473">
    <property type="entry name" value="MFS general substrate transporter"/>
    <property type="match status" value="1"/>
</dbReference>
<dbReference type="GO" id="GO:0022857">
    <property type="term" value="F:transmembrane transporter activity"/>
    <property type="evidence" value="ECO:0007669"/>
    <property type="project" value="InterPro"/>
</dbReference>